<protein>
    <submittedName>
        <fullName evidence="1">Uncharacterized protein</fullName>
    </submittedName>
</protein>
<dbReference type="AlphaFoldDB" id="A0A4S8KRT1"/>
<evidence type="ECO:0000313" key="1">
    <source>
        <dbReference type="EMBL" id="THU78472.1"/>
    </source>
</evidence>
<name>A0A4S8KRT1_DENBC</name>
<evidence type="ECO:0000313" key="2">
    <source>
        <dbReference type="Proteomes" id="UP000297245"/>
    </source>
</evidence>
<organism evidence="1 2">
    <name type="scientific">Dendrothele bispora (strain CBS 962.96)</name>
    <dbReference type="NCBI Taxonomy" id="1314807"/>
    <lineage>
        <taxon>Eukaryota</taxon>
        <taxon>Fungi</taxon>
        <taxon>Dikarya</taxon>
        <taxon>Basidiomycota</taxon>
        <taxon>Agaricomycotina</taxon>
        <taxon>Agaricomycetes</taxon>
        <taxon>Agaricomycetidae</taxon>
        <taxon>Agaricales</taxon>
        <taxon>Agaricales incertae sedis</taxon>
        <taxon>Dendrothele</taxon>
    </lineage>
</organism>
<sequence length="80" mass="9455">MNRVDRIEEEIEEIENKWSRRAIFRWSSVYGYLCASLVAVRNIVNCYDRAQALRVDVLSLQDVTADERQDRHDDIEVIVV</sequence>
<proteinExistence type="predicted"/>
<dbReference type="EMBL" id="ML180185">
    <property type="protein sequence ID" value="THU78472.1"/>
    <property type="molecule type" value="Genomic_DNA"/>
</dbReference>
<accession>A0A4S8KRT1</accession>
<gene>
    <name evidence="1" type="ORF">K435DRAFT_876591</name>
</gene>
<reference evidence="1 2" key="1">
    <citation type="journal article" date="2019" name="Nat. Ecol. Evol.">
        <title>Megaphylogeny resolves global patterns of mushroom evolution.</title>
        <authorList>
            <person name="Varga T."/>
            <person name="Krizsan K."/>
            <person name="Foldi C."/>
            <person name="Dima B."/>
            <person name="Sanchez-Garcia M."/>
            <person name="Sanchez-Ramirez S."/>
            <person name="Szollosi G.J."/>
            <person name="Szarkandi J.G."/>
            <person name="Papp V."/>
            <person name="Albert L."/>
            <person name="Andreopoulos W."/>
            <person name="Angelini C."/>
            <person name="Antonin V."/>
            <person name="Barry K.W."/>
            <person name="Bougher N.L."/>
            <person name="Buchanan P."/>
            <person name="Buyck B."/>
            <person name="Bense V."/>
            <person name="Catcheside P."/>
            <person name="Chovatia M."/>
            <person name="Cooper J."/>
            <person name="Damon W."/>
            <person name="Desjardin D."/>
            <person name="Finy P."/>
            <person name="Geml J."/>
            <person name="Haridas S."/>
            <person name="Hughes K."/>
            <person name="Justo A."/>
            <person name="Karasinski D."/>
            <person name="Kautmanova I."/>
            <person name="Kiss B."/>
            <person name="Kocsube S."/>
            <person name="Kotiranta H."/>
            <person name="LaButti K.M."/>
            <person name="Lechner B.E."/>
            <person name="Liimatainen K."/>
            <person name="Lipzen A."/>
            <person name="Lukacs Z."/>
            <person name="Mihaltcheva S."/>
            <person name="Morgado L.N."/>
            <person name="Niskanen T."/>
            <person name="Noordeloos M.E."/>
            <person name="Ohm R.A."/>
            <person name="Ortiz-Santana B."/>
            <person name="Ovrebo C."/>
            <person name="Racz N."/>
            <person name="Riley R."/>
            <person name="Savchenko A."/>
            <person name="Shiryaev A."/>
            <person name="Soop K."/>
            <person name="Spirin V."/>
            <person name="Szebenyi C."/>
            <person name="Tomsovsky M."/>
            <person name="Tulloss R.E."/>
            <person name="Uehling J."/>
            <person name="Grigoriev I.V."/>
            <person name="Vagvolgyi C."/>
            <person name="Papp T."/>
            <person name="Martin F.M."/>
            <person name="Miettinen O."/>
            <person name="Hibbett D.S."/>
            <person name="Nagy L.G."/>
        </authorList>
    </citation>
    <scope>NUCLEOTIDE SEQUENCE [LARGE SCALE GENOMIC DNA]</scope>
    <source>
        <strain evidence="1 2">CBS 962.96</strain>
    </source>
</reference>
<dbReference type="Proteomes" id="UP000297245">
    <property type="component" value="Unassembled WGS sequence"/>
</dbReference>
<keyword evidence="2" id="KW-1185">Reference proteome</keyword>